<sequence length="48" mass="5352">MAGGGGILLLAIQNSEFKIQNCRPDSLFSRDSGRQFLILSLVLQCRER</sequence>
<accession>F9D171</accession>
<dbReference type="EMBL" id="AFPW01000006">
    <property type="protein sequence ID" value="EGQ16750.1"/>
    <property type="molecule type" value="Genomic_DNA"/>
</dbReference>
<dbReference type="AlphaFoldDB" id="F9D171"/>
<reference evidence="1 2" key="1">
    <citation type="submission" date="2011-04" db="EMBL/GenBank/DDBJ databases">
        <authorList>
            <person name="Muzny D."/>
            <person name="Qin X."/>
            <person name="Deng J."/>
            <person name="Jiang H."/>
            <person name="Liu Y."/>
            <person name="Qu J."/>
            <person name="Song X.-Z."/>
            <person name="Zhang L."/>
            <person name="Thornton R."/>
            <person name="Coyle M."/>
            <person name="Francisco L."/>
            <person name="Jackson L."/>
            <person name="Javaid M."/>
            <person name="Korchina V."/>
            <person name="Kovar C."/>
            <person name="Mata R."/>
            <person name="Mathew T."/>
            <person name="Ngo R."/>
            <person name="Nguyen L."/>
            <person name="Nguyen N."/>
            <person name="Okwuonu G."/>
            <person name="Ongeri F."/>
            <person name="Pham C."/>
            <person name="Simmons D."/>
            <person name="Wilczek-Boney K."/>
            <person name="Hale W."/>
            <person name="Jakkamsetti A."/>
            <person name="Pham P."/>
            <person name="Ruth R."/>
            <person name="San Lucas F."/>
            <person name="Warren J."/>
            <person name="Zhang J."/>
            <person name="Zhao Z."/>
            <person name="Zhou C."/>
            <person name="Zhu D."/>
            <person name="Lee S."/>
            <person name="Bess C."/>
            <person name="Blankenburg K."/>
            <person name="Forbes L."/>
            <person name="Fu Q."/>
            <person name="Gubbala S."/>
            <person name="Hirani K."/>
            <person name="Jayaseelan J.C."/>
            <person name="Lara F."/>
            <person name="Munidasa M."/>
            <person name="Palculict T."/>
            <person name="Patil S."/>
            <person name="Pu L.-L."/>
            <person name="Saada N."/>
            <person name="Tang L."/>
            <person name="Weissenberger G."/>
            <person name="Zhu Y."/>
            <person name="Hemphill L."/>
            <person name="Shang Y."/>
            <person name="Youmans B."/>
            <person name="Ayvaz T."/>
            <person name="Ross M."/>
            <person name="Santibanez J."/>
            <person name="Aqrawi P."/>
            <person name="Gross S."/>
            <person name="Joshi V."/>
            <person name="Fowler G."/>
            <person name="Nazareth L."/>
            <person name="Reid J."/>
            <person name="Worley K."/>
            <person name="Petrosino J."/>
            <person name="Highlander S."/>
            <person name="Gibbs R."/>
        </authorList>
    </citation>
    <scope>NUCLEOTIDE SEQUENCE [LARGE SCALE GENOMIC DNA]</scope>
    <source>
        <strain evidence="1 2">DSM 3688</strain>
    </source>
</reference>
<gene>
    <name evidence="1" type="ORF">HMPREF9136_0599</name>
</gene>
<organism evidence="1 2">
    <name type="scientific">Prevotella dentalis (strain ATCC 49559 / DSM 3688 / JCM 13448 / NCTC 12043 / ES 2772)</name>
    <name type="common">Mitsuokella dentalis</name>
    <dbReference type="NCBI Taxonomy" id="908937"/>
    <lineage>
        <taxon>Bacteria</taxon>
        <taxon>Pseudomonadati</taxon>
        <taxon>Bacteroidota</taxon>
        <taxon>Bacteroidia</taxon>
        <taxon>Bacteroidales</taxon>
        <taxon>Prevotellaceae</taxon>
        <taxon>Prevotella</taxon>
    </lineage>
</organism>
<proteinExistence type="predicted"/>
<evidence type="ECO:0000313" key="2">
    <source>
        <dbReference type="Proteomes" id="UP000007820"/>
    </source>
</evidence>
<comment type="caution">
    <text evidence="1">The sequence shown here is derived from an EMBL/GenBank/DDBJ whole genome shotgun (WGS) entry which is preliminary data.</text>
</comment>
<protein>
    <submittedName>
        <fullName evidence="1">Uncharacterized protein</fullName>
    </submittedName>
</protein>
<name>F9D171_PREDD</name>
<dbReference type="Proteomes" id="UP000007820">
    <property type="component" value="Unassembled WGS sequence"/>
</dbReference>
<evidence type="ECO:0000313" key="1">
    <source>
        <dbReference type="EMBL" id="EGQ16750.1"/>
    </source>
</evidence>